<dbReference type="WBParaSite" id="nRc.2.0.1.t23326-RA">
    <property type="protein sequence ID" value="nRc.2.0.1.t23326-RA"/>
    <property type="gene ID" value="nRc.2.0.1.g23326"/>
</dbReference>
<dbReference type="Proteomes" id="UP000887565">
    <property type="component" value="Unplaced"/>
</dbReference>
<name>A0A915JCG3_ROMCU</name>
<keyword evidence="2" id="KW-1133">Transmembrane helix</keyword>
<feature type="compositionally biased region" description="Basic residues" evidence="1">
    <location>
        <begin position="17"/>
        <end position="29"/>
    </location>
</feature>
<evidence type="ECO:0000256" key="2">
    <source>
        <dbReference type="SAM" id="Phobius"/>
    </source>
</evidence>
<evidence type="ECO:0000256" key="1">
    <source>
        <dbReference type="SAM" id="MobiDB-lite"/>
    </source>
</evidence>
<keyword evidence="2" id="KW-0472">Membrane</keyword>
<feature type="transmembrane region" description="Helical" evidence="2">
    <location>
        <begin position="138"/>
        <end position="156"/>
    </location>
</feature>
<feature type="compositionally biased region" description="Basic residues" evidence="1">
    <location>
        <begin position="1"/>
        <end position="10"/>
    </location>
</feature>
<accession>A0A915JCG3</accession>
<reference evidence="4" key="1">
    <citation type="submission" date="2022-11" db="UniProtKB">
        <authorList>
            <consortium name="WormBaseParasite"/>
        </authorList>
    </citation>
    <scope>IDENTIFICATION</scope>
</reference>
<proteinExistence type="predicted"/>
<evidence type="ECO:0000313" key="3">
    <source>
        <dbReference type="Proteomes" id="UP000887565"/>
    </source>
</evidence>
<feature type="region of interest" description="Disordered" evidence="1">
    <location>
        <begin position="1"/>
        <end position="30"/>
    </location>
</feature>
<evidence type="ECO:0000313" key="4">
    <source>
        <dbReference type="WBParaSite" id="nRc.2.0.1.t23326-RA"/>
    </source>
</evidence>
<dbReference type="AlphaFoldDB" id="A0A915JCG3"/>
<protein>
    <submittedName>
        <fullName evidence="4">Uncharacterized protein</fullName>
    </submittedName>
</protein>
<sequence>MHNLKQHKWRQNNVSNKYKKQATNKRSKTKNLMDCEVSHKGSRRFSPNKYIQHVSEKLLNKIIFQLMKLWTHLDQIQDYRRLKTIEQRDLRFIGSIKTLLFTVHLIQNTMLYNIIGHYGKLKWEKDKQQMVIYDDEVIGGDFLIFLMSLLGTLLLASCDGKSTCKSTNRTTSGANICIERRAQGPGTPLADAKHRKTLTGILQSIVYMINCLSTFARFYNRCFIIRIELSQVHIFGFFGKLGDDSASCSPIILEYRYKNCQNFLGLRTWDCRVLQKTNEGIKFDSFNLLRIFKIEQNVD</sequence>
<organism evidence="3 4">
    <name type="scientific">Romanomermis culicivorax</name>
    <name type="common">Nematode worm</name>
    <dbReference type="NCBI Taxonomy" id="13658"/>
    <lineage>
        <taxon>Eukaryota</taxon>
        <taxon>Metazoa</taxon>
        <taxon>Ecdysozoa</taxon>
        <taxon>Nematoda</taxon>
        <taxon>Enoplea</taxon>
        <taxon>Dorylaimia</taxon>
        <taxon>Mermithida</taxon>
        <taxon>Mermithoidea</taxon>
        <taxon>Mermithidae</taxon>
        <taxon>Romanomermis</taxon>
    </lineage>
</organism>
<keyword evidence="3" id="KW-1185">Reference proteome</keyword>
<keyword evidence="2" id="KW-0812">Transmembrane</keyword>